<dbReference type="AlphaFoldDB" id="A0A1J1I563"/>
<protein>
    <submittedName>
        <fullName evidence="1">CLUMA_CG008702, isoform A</fullName>
    </submittedName>
</protein>
<dbReference type="Proteomes" id="UP000183832">
    <property type="component" value="Unassembled WGS sequence"/>
</dbReference>
<evidence type="ECO:0000313" key="1">
    <source>
        <dbReference type="EMBL" id="CRK95323.1"/>
    </source>
</evidence>
<name>A0A1J1I563_9DIPT</name>
<reference evidence="1 2" key="1">
    <citation type="submission" date="2015-04" db="EMBL/GenBank/DDBJ databases">
        <authorList>
            <person name="Syromyatnikov M.Y."/>
            <person name="Popov V.N."/>
        </authorList>
    </citation>
    <scope>NUCLEOTIDE SEQUENCE [LARGE SCALE GENOMIC DNA]</scope>
</reference>
<dbReference type="EMBL" id="CVRI01000041">
    <property type="protein sequence ID" value="CRK95323.1"/>
    <property type="molecule type" value="Genomic_DNA"/>
</dbReference>
<evidence type="ECO:0000313" key="2">
    <source>
        <dbReference type="Proteomes" id="UP000183832"/>
    </source>
</evidence>
<organism evidence="1 2">
    <name type="scientific">Clunio marinus</name>
    <dbReference type="NCBI Taxonomy" id="568069"/>
    <lineage>
        <taxon>Eukaryota</taxon>
        <taxon>Metazoa</taxon>
        <taxon>Ecdysozoa</taxon>
        <taxon>Arthropoda</taxon>
        <taxon>Hexapoda</taxon>
        <taxon>Insecta</taxon>
        <taxon>Pterygota</taxon>
        <taxon>Neoptera</taxon>
        <taxon>Endopterygota</taxon>
        <taxon>Diptera</taxon>
        <taxon>Nematocera</taxon>
        <taxon>Chironomoidea</taxon>
        <taxon>Chironomidae</taxon>
        <taxon>Clunio</taxon>
    </lineage>
</organism>
<proteinExistence type="predicted"/>
<sequence length="493" mass="57421">FPNVKAPPTQEFCCKNILTIVEKLKLEVDNTFKNFKSTCSLKGESRDEVERIIGEFLRNNITELKTNQKDNKKNIFERIKDNISSLIFKNKTKTHSDVKRTTDLNAYWDDSDSTDEDRFNEFVGKLEECIKEQEDQSTTEIPTTTRNSYIEEKNSTNQSQNRSNFDAFIRHLANSKHPVKDAGRPIHKPPNLQKVQTLVDKVKNFDFFNLDDAIETTTPCVDTENLRIPIIFDRVELKRKGRNVFNDFTKKLKQIKGNFRVDKTKRTLNGIFDDVVVQEETSEAPEGEIKPQELQSQPTEDEKFLAELTTFDSQLNGDQRMAISDFLDHKLESLNHQNIEQTGKQDDEMTGAKKFFDFDSPLVKRSLFKIDEYNNIAKIKSKLIAQSRSRHPMIDYSAILREVEARKEHQSEKVDDFLDHFYRLNDGSFHVDDALKPYRSDLDVMSPYELQLKFQLDKEFKELDNNELKIQKSELPLLKPEIDSVLEDDESLP</sequence>
<gene>
    <name evidence="1" type="ORF">CLUMA_CG008702</name>
</gene>
<feature type="non-terminal residue" evidence="1">
    <location>
        <position position="1"/>
    </location>
</feature>
<keyword evidence="2" id="KW-1185">Reference proteome</keyword>
<accession>A0A1J1I563</accession>